<dbReference type="Proteomes" id="UP000320421">
    <property type="component" value="Chromosome"/>
</dbReference>
<keyword evidence="3" id="KW-1185">Reference proteome</keyword>
<gene>
    <name evidence="2" type="ORF">HG66A1_34790</name>
</gene>
<name>A0A517PQM7_9PLAN</name>
<dbReference type="RefSeq" id="WP_145186364.1">
    <property type="nucleotide sequence ID" value="NZ_CP036266.1"/>
</dbReference>
<proteinExistence type="predicted"/>
<dbReference type="OrthoDB" id="291697at2"/>
<sequence precursor="true">MTVRKKNVFHVACLLLLSGICQACGSSDGPVMAPVKGDVTIDGTPLPQGDIIFEPADGKGSASAGVIQQGHFEFSSSVGRKKVLIFASRKTGKKGDFGEDVMESYIPKKYNTDSELIGEVSPDADNKFVFHLEQAP</sequence>
<reference evidence="2 3" key="1">
    <citation type="submission" date="2019-02" db="EMBL/GenBank/DDBJ databases">
        <title>Deep-cultivation of Planctomycetes and their phenomic and genomic characterization uncovers novel biology.</title>
        <authorList>
            <person name="Wiegand S."/>
            <person name="Jogler M."/>
            <person name="Boedeker C."/>
            <person name="Pinto D."/>
            <person name="Vollmers J."/>
            <person name="Rivas-Marin E."/>
            <person name="Kohn T."/>
            <person name="Peeters S.H."/>
            <person name="Heuer A."/>
            <person name="Rast P."/>
            <person name="Oberbeckmann S."/>
            <person name="Bunk B."/>
            <person name="Jeske O."/>
            <person name="Meyerdierks A."/>
            <person name="Storesund J.E."/>
            <person name="Kallscheuer N."/>
            <person name="Luecker S."/>
            <person name="Lage O.M."/>
            <person name="Pohl T."/>
            <person name="Merkel B.J."/>
            <person name="Hornburger P."/>
            <person name="Mueller R.-W."/>
            <person name="Bruemmer F."/>
            <person name="Labrenz M."/>
            <person name="Spormann A.M."/>
            <person name="Op den Camp H."/>
            <person name="Overmann J."/>
            <person name="Amann R."/>
            <person name="Jetten M.S.M."/>
            <person name="Mascher T."/>
            <person name="Medema M.H."/>
            <person name="Devos D.P."/>
            <person name="Kaster A.-K."/>
            <person name="Ovreas L."/>
            <person name="Rohde M."/>
            <person name="Galperin M.Y."/>
            <person name="Jogler C."/>
        </authorList>
    </citation>
    <scope>NUCLEOTIDE SEQUENCE [LARGE SCALE GENOMIC DNA]</scope>
    <source>
        <strain evidence="2 3">HG66A1</strain>
    </source>
</reference>
<organism evidence="2 3">
    <name type="scientific">Gimesia chilikensis</name>
    <dbReference type="NCBI Taxonomy" id="2605989"/>
    <lineage>
        <taxon>Bacteria</taxon>
        <taxon>Pseudomonadati</taxon>
        <taxon>Planctomycetota</taxon>
        <taxon>Planctomycetia</taxon>
        <taxon>Planctomycetales</taxon>
        <taxon>Planctomycetaceae</taxon>
        <taxon>Gimesia</taxon>
    </lineage>
</organism>
<protein>
    <recommendedName>
        <fullName evidence="4">Carboxypeptidase regulatory-like domain-containing protein</fullName>
    </recommendedName>
</protein>
<dbReference type="EMBL" id="CP036266">
    <property type="protein sequence ID" value="QDT21676.1"/>
    <property type="molecule type" value="Genomic_DNA"/>
</dbReference>
<evidence type="ECO:0000256" key="1">
    <source>
        <dbReference type="SAM" id="SignalP"/>
    </source>
</evidence>
<feature type="signal peptide" evidence="1">
    <location>
        <begin position="1"/>
        <end position="23"/>
    </location>
</feature>
<feature type="chain" id="PRO_5021937072" description="Carboxypeptidase regulatory-like domain-containing protein" evidence="1">
    <location>
        <begin position="24"/>
        <end position="136"/>
    </location>
</feature>
<evidence type="ECO:0000313" key="2">
    <source>
        <dbReference type="EMBL" id="QDT21676.1"/>
    </source>
</evidence>
<dbReference type="AlphaFoldDB" id="A0A517PQM7"/>
<keyword evidence="1" id="KW-0732">Signal</keyword>
<evidence type="ECO:0008006" key="4">
    <source>
        <dbReference type="Google" id="ProtNLM"/>
    </source>
</evidence>
<evidence type="ECO:0000313" key="3">
    <source>
        <dbReference type="Proteomes" id="UP000320421"/>
    </source>
</evidence>
<accession>A0A517PQM7</accession>